<keyword evidence="13" id="KW-0413">Isomerase</keyword>
<evidence type="ECO:0000256" key="10">
    <source>
        <dbReference type="ARBA" id="ARBA00047481"/>
    </source>
</evidence>
<dbReference type="InterPro" id="IPR004839">
    <property type="entry name" value="Aminotransferase_I/II_large"/>
</dbReference>
<reference evidence="13 14" key="1">
    <citation type="submission" date="2023-05" db="EMBL/GenBank/DDBJ databases">
        <title>Lysobacter sp. strain LF1 Genome sequencing and assembly.</title>
        <authorList>
            <person name="Jung Y."/>
        </authorList>
    </citation>
    <scope>NUCLEOTIDE SEQUENCE [LARGE SCALE GENOMIC DNA]</scope>
    <source>
        <strain evidence="13 14">LF1</strain>
    </source>
</reference>
<comment type="pathway">
    <text evidence="2 11">Amino-acid biosynthesis; L-histidine biosynthesis; L-histidine from 5-phospho-alpha-D-ribose 1-diphosphate: step 7/9.</text>
</comment>
<proteinExistence type="inferred from homology"/>
<keyword evidence="14" id="KW-1185">Reference proteome</keyword>
<dbReference type="GO" id="GO:0016853">
    <property type="term" value="F:isomerase activity"/>
    <property type="evidence" value="ECO:0007669"/>
    <property type="project" value="UniProtKB-KW"/>
</dbReference>
<keyword evidence="9 11" id="KW-0368">Histidine biosynthesis</keyword>
<evidence type="ECO:0000313" key="14">
    <source>
        <dbReference type="Proteomes" id="UP001321580"/>
    </source>
</evidence>
<dbReference type="Gene3D" id="3.90.1150.10">
    <property type="entry name" value="Aspartate Aminotransferase, domain 1"/>
    <property type="match status" value="1"/>
</dbReference>
<evidence type="ECO:0000256" key="3">
    <source>
        <dbReference type="ARBA" id="ARBA00007970"/>
    </source>
</evidence>
<name>A0ABT6XHE7_9GAMM</name>
<keyword evidence="8 11" id="KW-0663">Pyridoxal phosphate</keyword>
<evidence type="ECO:0000313" key="13">
    <source>
        <dbReference type="EMBL" id="MDI9239498.1"/>
    </source>
</evidence>
<comment type="caution">
    <text evidence="13">The sequence shown here is derived from an EMBL/GenBank/DDBJ whole genome shotgun (WGS) entry which is preliminary data.</text>
</comment>
<dbReference type="InterPro" id="IPR015422">
    <property type="entry name" value="PyrdxlP-dep_Trfase_small"/>
</dbReference>
<evidence type="ECO:0000256" key="4">
    <source>
        <dbReference type="ARBA" id="ARBA00011738"/>
    </source>
</evidence>
<accession>A0ABT6XHE7</accession>
<comment type="similarity">
    <text evidence="3 11">Belongs to the class-II pyridoxal-phosphate-dependent aminotransferase family. Histidinol-phosphate aminotransferase subfamily.</text>
</comment>
<dbReference type="Proteomes" id="UP001321580">
    <property type="component" value="Unassembled WGS sequence"/>
</dbReference>
<evidence type="ECO:0000256" key="1">
    <source>
        <dbReference type="ARBA" id="ARBA00001933"/>
    </source>
</evidence>
<dbReference type="NCBIfam" id="TIGR01141">
    <property type="entry name" value="hisC"/>
    <property type="match status" value="1"/>
</dbReference>
<keyword evidence="7 11" id="KW-0808">Transferase</keyword>
<dbReference type="EC" id="2.6.1.9" evidence="11"/>
<evidence type="ECO:0000256" key="6">
    <source>
        <dbReference type="ARBA" id="ARBA00022605"/>
    </source>
</evidence>
<dbReference type="HAMAP" id="MF_01023">
    <property type="entry name" value="HisC_aminotrans_2"/>
    <property type="match status" value="1"/>
</dbReference>
<feature type="domain" description="Aminotransferase class I/classII large" evidence="12">
    <location>
        <begin position="47"/>
        <end position="363"/>
    </location>
</feature>
<dbReference type="PANTHER" id="PTHR42885:SF2">
    <property type="entry name" value="HISTIDINOL-PHOSPHATE AMINOTRANSFERASE"/>
    <property type="match status" value="1"/>
</dbReference>
<dbReference type="PANTHER" id="PTHR42885">
    <property type="entry name" value="HISTIDINOL-PHOSPHATE AMINOTRANSFERASE-RELATED"/>
    <property type="match status" value="1"/>
</dbReference>
<dbReference type="EMBL" id="JASGBI010000001">
    <property type="protein sequence ID" value="MDI9239498.1"/>
    <property type="molecule type" value="Genomic_DNA"/>
</dbReference>
<feature type="modified residue" description="N6-(pyridoxal phosphate)lysine" evidence="11">
    <location>
        <position position="226"/>
    </location>
</feature>
<evidence type="ECO:0000256" key="7">
    <source>
        <dbReference type="ARBA" id="ARBA00022679"/>
    </source>
</evidence>
<keyword evidence="6 11" id="KW-0028">Amino-acid biosynthesis</keyword>
<gene>
    <name evidence="11 13" type="primary">hisC</name>
    <name evidence="13" type="ORF">QLQ15_11350</name>
</gene>
<dbReference type="InterPro" id="IPR005861">
    <property type="entry name" value="HisP_aminotrans"/>
</dbReference>
<dbReference type="Pfam" id="PF00155">
    <property type="entry name" value="Aminotran_1_2"/>
    <property type="match status" value="1"/>
</dbReference>
<dbReference type="Gene3D" id="3.40.640.10">
    <property type="entry name" value="Type I PLP-dependent aspartate aminotransferase-like (Major domain)"/>
    <property type="match status" value="1"/>
</dbReference>
<keyword evidence="5 11" id="KW-0032">Aminotransferase</keyword>
<evidence type="ECO:0000256" key="11">
    <source>
        <dbReference type="HAMAP-Rule" id="MF_01023"/>
    </source>
</evidence>
<dbReference type="InterPro" id="IPR015424">
    <property type="entry name" value="PyrdxlP-dep_Trfase"/>
</dbReference>
<comment type="cofactor">
    <cofactor evidence="1 11">
        <name>pyridoxal 5'-phosphate</name>
        <dbReference type="ChEBI" id="CHEBI:597326"/>
    </cofactor>
</comment>
<evidence type="ECO:0000259" key="12">
    <source>
        <dbReference type="Pfam" id="PF00155"/>
    </source>
</evidence>
<sequence length="368" mass="39095">MSAMLDSTAPPSGPLTLLREDLRDFGGYRSARSERLQGRIWLNANESPWANPADADGALRRYPDPQPQALREALAALYGCTPEQLLVGRGSDEGIDLLVRAVCRPGGDAIVVSTPTFGMYAVSARLHGTRVIDVPLREADGAWQCDLAAIGDVALEQGARIVFLCSPGNPTGALIPLDGIAALASRLEGRALLVVDEAYLEYALAPSALTLMQSHRNVVVLRTLSKAHALAAARIGSVIADAELIEALRRCQAPYPLPSACVDEAFRALAADAVATTRARVATVRDERESLWRALGGLPGVRRAYPSTANFVLVRFEDAQDAFERLLAAGVVVRDMRAARGLGDALRISIGTPEQNTAVLSALSGGRA</sequence>
<comment type="catalytic activity">
    <reaction evidence="10 11">
        <text>L-histidinol phosphate + 2-oxoglutarate = 3-(imidazol-4-yl)-2-oxopropyl phosphate + L-glutamate</text>
        <dbReference type="Rhea" id="RHEA:23744"/>
        <dbReference type="ChEBI" id="CHEBI:16810"/>
        <dbReference type="ChEBI" id="CHEBI:29985"/>
        <dbReference type="ChEBI" id="CHEBI:57766"/>
        <dbReference type="ChEBI" id="CHEBI:57980"/>
        <dbReference type="EC" id="2.6.1.9"/>
    </reaction>
</comment>
<dbReference type="CDD" id="cd00609">
    <property type="entry name" value="AAT_like"/>
    <property type="match status" value="1"/>
</dbReference>
<dbReference type="InterPro" id="IPR015421">
    <property type="entry name" value="PyrdxlP-dep_Trfase_major"/>
</dbReference>
<organism evidence="13 14">
    <name type="scientific">Lysobacter stagni</name>
    <dbReference type="NCBI Taxonomy" id="3045172"/>
    <lineage>
        <taxon>Bacteria</taxon>
        <taxon>Pseudomonadati</taxon>
        <taxon>Pseudomonadota</taxon>
        <taxon>Gammaproteobacteria</taxon>
        <taxon>Lysobacterales</taxon>
        <taxon>Lysobacteraceae</taxon>
        <taxon>Lysobacter</taxon>
    </lineage>
</organism>
<dbReference type="RefSeq" id="WP_283212880.1">
    <property type="nucleotide sequence ID" value="NZ_JASGBI010000001.1"/>
</dbReference>
<comment type="subunit">
    <text evidence="4 11">Homodimer.</text>
</comment>
<evidence type="ECO:0000256" key="2">
    <source>
        <dbReference type="ARBA" id="ARBA00005011"/>
    </source>
</evidence>
<dbReference type="GO" id="GO:0004400">
    <property type="term" value="F:histidinol-phosphate transaminase activity"/>
    <property type="evidence" value="ECO:0007669"/>
    <property type="project" value="UniProtKB-EC"/>
</dbReference>
<dbReference type="SUPFAM" id="SSF53383">
    <property type="entry name" value="PLP-dependent transferases"/>
    <property type="match status" value="1"/>
</dbReference>
<evidence type="ECO:0000256" key="9">
    <source>
        <dbReference type="ARBA" id="ARBA00023102"/>
    </source>
</evidence>
<evidence type="ECO:0000256" key="5">
    <source>
        <dbReference type="ARBA" id="ARBA00022576"/>
    </source>
</evidence>
<evidence type="ECO:0000256" key="8">
    <source>
        <dbReference type="ARBA" id="ARBA00022898"/>
    </source>
</evidence>
<protein>
    <recommendedName>
        <fullName evidence="11">Histidinol-phosphate aminotransferase</fullName>
        <ecNumber evidence="11">2.6.1.9</ecNumber>
    </recommendedName>
    <alternativeName>
        <fullName evidence="11">Imidazole acetol-phosphate transaminase</fullName>
    </alternativeName>
</protein>